<keyword evidence="3 6" id="KW-0645">Protease</keyword>
<evidence type="ECO:0000256" key="1">
    <source>
        <dbReference type="ARBA" id="ARBA00010491"/>
    </source>
</evidence>
<dbReference type="GO" id="GO:0006508">
    <property type="term" value="P:proteolysis"/>
    <property type="evidence" value="ECO:0007669"/>
    <property type="project" value="UniProtKB-KW"/>
</dbReference>
<dbReference type="STRING" id="299255.SAMN02745129_0245"/>
<feature type="signal peptide" evidence="6">
    <location>
        <begin position="1"/>
        <end position="19"/>
    </location>
</feature>
<dbReference type="GO" id="GO:0043171">
    <property type="term" value="P:peptide catabolic process"/>
    <property type="evidence" value="ECO:0007669"/>
    <property type="project" value="UniProtKB-UniRule"/>
</dbReference>
<dbReference type="SUPFAM" id="SSF50494">
    <property type="entry name" value="Trypsin-like serine proteases"/>
    <property type="match status" value="1"/>
</dbReference>
<dbReference type="Pfam" id="PF10459">
    <property type="entry name" value="Peptidase_S46"/>
    <property type="match status" value="1"/>
</dbReference>
<evidence type="ECO:0000313" key="8">
    <source>
        <dbReference type="Proteomes" id="UP000184268"/>
    </source>
</evidence>
<keyword evidence="5 6" id="KW-0378">Hydrolase</keyword>
<keyword evidence="4 6" id="KW-0732">Signal</keyword>
<reference evidence="7 8" key="1">
    <citation type="submission" date="2016-11" db="EMBL/GenBank/DDBJ databases">
        <authorList>
            <person name="Jaros S."/>
            <person name="Januszkiewicz K."/>
            <person name="Wedrychowicz H."/>
        </authorList>
    </citation>
    <scope>NUCLEOTIDE SEQUENCE [LARGE SCALE GENOMIC DNA]</scope>
    <source>
        <strain evidence="7 8">DSM 16917</strain>
    </source>
</reference>
<comment type="function">
    <text evidence="6">Catalyzes the removal of dipeptides from the N-terminus of oligopeptides.</text>
</comment>
<dbReference type="AlphaFoldDB" id="A0A1M5ZFT7"/>
<keyword evidence="8" id="KW-1185">Reference proteome</keyword>
<feature type="chain" id="PRO_5023112553" description="Dipeptidyl-peptidase" evidence="6">
    <location>
        <begin position="20"/>
        <end position="720"/>
    </location>
</feature>
<accession>A0A1M5ZFT7</accession>
<sequence>MKTWIFPLGLALASTGAMAVEGMWQPSQLPGLGKQMQALGLQLDPAEMADLSDFPMNAVINFGGCTASFVSPKGLLVTNHHCGYGAIQYHSTPEDNLLEEGFLARSLAEEKMPVPGYKIWITESMTDVTDQVVGDLAPSLAGQPYYEAIQRNRKALVAECEQEENVRCKVSNFHHGAQYVLIKEQELRDVRLVYTPSLSVGKYGGDIDNWMWPRHTGDFAFFRAYVGPDGKPADYSEDNVPYQPKRFLSVSAGGLSDGDFLMVAGYPGRTDRYRTAEEAAIYFERYYPAARDLRNELIDVIKGASEPGSEARIKYEGTLAGLANYAKNFQSMVESYDKTELAKHKQTQQSALWAWVEGEGDRASKYGNVKQEMDRLVEQQWAHLERDLILGYMGYNQMISSAQRLYRLAQEKQKPDLEREAGYQERDWDGIKAAMERMERRFDPAVDKAMLHHLLSRYAQLPASERDPVIDQTFGLANGLDEAKLSATLDSLYQATSLDQTEVRLAWLEKGPKAFEQSDDPFIRFAVANYPRLQKEEAEEKRLNGELLRARPQYMAAIIAYQQSQGKPVYADANSTLRLTFGTVQGYSPQDGLVAQPFTTLEGLKRKATGEVPFDASQRQLELISQRQYGGFDDKAVGSVPVNFLSDLDSTGGNSGSPTLNGKAELVGLLFDGVYESIIADWDFNTEFARSIHVDSRYMLWVMKELDGADNLLQEMDVVR</sequence>
<proteinExistence type="inferred from homology"/>
<dbReference type="OrthoDB" id="9805367at2"/>
<dbReference type="EMBL" id="FQXG01000011">
    <property type="protein sequence ID" value="SHI23080.1"/>
    <property type="molecule type" value="Genomic_DNA"/>
</dbReference>
<evidence type="ECO:0000256" key="4">
    <source>
        <dbReference type="ARBA" id="ARBA00022729"/>
    </source>
</evidence>
<organism evidence="7 8">
    <name type="scientific">Ferrimonas marina</name>
    <dbReference type="NCBI Taxonomy" id="299255"/>
    <lineage>
        <taxon>Bacteria</taxon>
        <taxon>Pseudomonadati</taxon>
        <taxon>Pseudomonadota</taxon>
        <taxon>Gammaproteobacteria</taxon>
        <taxon>Alteromonadales</taxon>
        <taxon>Ferrimonadaceae</taxon>
        <taxon>Ferrimonas</taxon>
    </lineage>
</organism>
<comment type="similarity">
    <text evidence="1 6">Belongs to the peptidase S46 family.</text>
</comment>
<dbReference type="Proteomes" id="UP000184268">
    <property type="component" value="Unassembled WGS sequence"/>
</dbReference>
<dbReference type="PANTHER" id="PTHR38469:SF1">
    <property type="entry name" value="PERIPLASMIC PEPTIDASE SUBFAMILY S1B"/>
    <property type="match status" value="1"/>
</dbReference>
<dbReference type="InterPro" id="IPR009003">
    <property type="entry name" value="Peptidase_S1_PA"/>
</dbReference>
<evidence type="ECO:0000256" key="6">
    <source>
        <dbReference type="RuleBase" id="RU366067"/>
    </source>
</evidence>
<dbReference type="RefSeq" id="WP_067662293.1">
    <property type="nucleotide sequence ID" value="NZ_FQXG01000011.1"/>
</dbReference>
<protein>
    <recommendedName>
        <fullName evidence="6">Dipeptidyl-peptidase</fullName>
        <ecNumber evidence="6">3.4.14.-</ecNumber>
    </recommendedName>
</protein>
<dbReference type="GO" id="GO:0008239">
    <property type="term" value="F:dipeptidyl-peptidase activity"/>
    <property type="evidence" value="ECO:0007669"/>
    <property type="project" value="UniProtKB-UniRule"/>
</dbReference>
<evidence type="ECO:0000256" key="2">
    <source>
        <dbReference type="ARBA" id="ARBA00022438"/>
    </source>
</evidence>
<evidence type="ECO:0000256" key="5">
    <source>
        <dbReference type="ARBA" id="ARBA00022801"/>
    </source>
</evidence>
<keyword evidence="2 6" id="KW-0031">Aminopeptidase</keyword>
<dbReference type="InterPro" id="IPR019500">
    <property type="entry name" value="Pep_S46"/>
</dbReference>
<dbReference type="GO" id="GO:0070009">
    <property type="term" value="F:serine-type aminopeptidase activity"/>
    <property type="evidence" value="ECO:0007669"/>
    <property type="project" value="UniProtKB-UniRule"/>
</dbReference>
<evidence type="ECO:0000313" key="7">
    <source>
        <dbReference type="EMBL" id="SHI23080.1"/>
    </source>
</evidence>
<name>A0A1M5ZFT7_9GAMM</name>
<dbReference type="EC" id="3.4.14.-" evidence="6"/>
<gene>
    <name evidence="7" type="ORF">SAMN02745129_0245</name>
</gene>
<evidence type="ECO:0000256" key="3">
    <source>
        <dbReference type="ARBA" id="ARBA00022670"/>
    </source>
</evidence>
<keyword evidence="6" id="KW-0720">Serine protease</keyword>
<dbReference type="PANTHER" id="PTHR38469">
    <property type="entry name" value="PERIPLASMIC PEPTIDASE SUBFAMILY S1B"/>
    <property type="match status" value="1"/>
</dbReference>